<dbReference type="EMBL" id="VWNA01000001">
    <property type="protein sequence ID" value="MQT13694.1"/>
    <property type="molecule type" value="Genomic_DNA"/>
</dbReference>
<feature type="chain" id="PRO_5025486872" description="DUF5666 domain-containing protein" evidence="1">
    <location>
        <begin position="26"/>
        <end position="189"/>
    </location>
</feature>
<dbReference type="RefSeq" id="WP_153482802.1">
    <property type="nucleotide sequence ID" value="NZ_VWNA01000001.1"/>
</dbReference>
<dbReference type="Proteomes" id="UP000332515">
    <property type="component" value="Unassembled WGS sequence"/>
</dbReference>
<keyword evidence="3" id="KW-1185">Reference proteome</keyword>
<evidence type="ECO:0000256" key="1">
    <source>
        <dbReference type="SAM" id="SignalP"/>
    </source>
</evidence>
<evidence type="ECO:0000313" key="3">
    <source>
        <dbReference type="Proteomes" id="UP000332515"/>
    </source>
</evidence>
<sequence length="189" mass="19868">MKTAFRNMLIALAFGASFASLPAMAQVEGGAISESVVGTVAKIDKTHRTITLKGPKGDQFTFKVNKAVKSFKNIQPGDKVTLTQTDAALADLTKPEPNAKPAVLVTEEVDAGTVDKLPRGDIIDTVTLIGKVTAIDAAKGTVTLTGPRGNTLTLTAKKDEHKAKLANVKVNDLLQVTFIRATSIVVSKG</sequence>
<dbReference type="AlphaFoldDB" id="A0A6A7Y3J7"/>
<keyword evidence="1" id="KW-0732">Signal</keyword>
<feature type="signal peptide" evidence="1">
    <location>
        <begin position="1"/>
        <end position="25"/>
    </location>
</feature>
<evidence type="ECO:0000313" key="2">
    <source>
        <dbReference type="EMBL" id="MQT13694.1"/>
    </source>
</evidence>
<name>A0A6A7Y3J7_9HYPH</name>
<protein>
    <recommendedName>
        <fullName evidence="4">DUF5666 domain-containing protein</fullName>
    </recommendedName>
</protein>
<comment type="caution">
    <text evidence="2">The sequence shown here is derived from an EMBL/GenBank/DDBJ whole genome shotgun (WGS) entry which is preliminary data.</text>
</comment>
<evidence type="ECO:0008006" key="4">
    <source>
        <dbReference type="Google" id="ProtNLM"/>
    </source>
</evidence>
<proteinExistence type="predicted"/>
<gene>
    <name evidence="2" type="ORF">F0357_13795</name>
</gene>
<accession>A0A6A7Y3J7</accession>
<reference evidence="2 3" key="1">
    <citation type="submission" date="2019-09" db="EMBL/GenBank/DDBJ databases">
        <title>Segnochrobactrum spirostomi gen. nov., sp. nov., isolated from the ciliate Spirostomum cf. yagiui and description of a novel family, Segnochrobactraceae fam. nov. within the order Rhizobiales of the class Alphaproteobacteria.</title>
        <authorList>
            <person name="Akter S."/>
            <person name="Shazib S.U.A."/>
            <person name="Shin M.K."/>
        </authorList>
    </citation>
    <scope>NUCLEOTIDE SEQUENCE [LARGE SCALE GENOMIC DNA]</scope>
    <source>
        <strain evidence="2 3">Sp-1</strain>
    </source>
</reference>
<organism evidence="2 3">
    <name type="scientific">Segnochrobactrum spirostomi</name>
    <dbReference type="NCBI Taxonomy" id="2608987"/>
    <lineage>
        <taxon>Bacteria</taxon>
        <taxon>Pseudomonadati</taxon>
        <taxon>Pseudomonadota</taxon>
        <taxon>Alphaproteobacteria</taxon>
        <taxon>Hyphomicrobiales</taxon>
        <taxon>Segnochrobactraceae</taxon>
        <taxon>Segnochrobactrum</taxon>
    </lineage>
</organism>